<feature type="region of interest" description="Disordered" evidence="1">
    <location>
        <begin position="12"/>
        <end position="130"/>
    </location>
</feature>
<proteinExistence type="predicted"/>
<evidence type="ECO:0000256" key="1">
    <source>
        <dbReference type="SAM" id="MobiDB-lite"/>
    </source>
</evidence>
<feature type="compositionally biased region" description="Acidic residues" evidence="1">
    <location>
        <begin position="34"/>
        <end position="45"/>
    </location>
</feature>
<feature type="compositionally biased region" description="Basic and acidic residues" evidence="1">
    <location>
        <begin position="87"/>
        <end position="103"/>
    </location>
</feature>
<dbReference type="AlphaFoldDB" id="A0A9X1D9S2"/>
<sequence>MEEILSSIKRIIAEEDVATTQSPRAPRRAAPASVEDDSDQADDQILELTDALPGESGAQAAAGEDAPPQTDTATEQEEPVMTAPARPESKPAKTDTKATETKAPRPRAAPAAAPAPTPPSVVMSDDSAKAARESLVNLSKLLVSPEDGASNTLEGLVREMLRPMLKDWLDANLPEMVESMVKREIDRITGRV</sequence>
<organism evidence="2 3">
    <name type="scientific">Sphingobium nicotianae</name>
    <dbReference type="NCBI Taxonomy" id="2782607"/>
    <lineage>
        <taxon>Bacteria</taxon>
        <taxon>Pseudomonadati</taxon>
        <taxon>Pseudomonadota</taxon>
        <taxon>Alphaproteobacteria</taxon>
        <taxon>Sphingomonadales</taxon>
        <taxon>Sphingomonadaceae</taxon>
        <taxon>Sphingobium</taxon>
    </lineage>
</organism>
<keyword evidence="3" id="KW-1185">Reference proteome</keyword>
<name>A0A9X1D9S2_9SPHN</name>
<gene>
    <name evidence="2" type="ORF">KK488_03560</name>
</gene>
<dbReference type="Pfam" id="PF10691">
    <property type="entry name" value="DUF2497"/>
    <property type="match status" value="1"/>
</dbReference>
<dbReference type="InterPro" id="IPR019632">
    <property type="entry name" value="DUF2497"/>
</dbReference>
<reference evidence="2" key="1">
    <citation type="submission" date="2021-05" db="EMBL/GenBank/DDBJ databases">
        <title>Genome of Sphingobium sp. strain.</title>
        <authorList>
            <person name="Fan R."/>
        </authorList>
    </citation>
    <scope>NUCLEOTIDE SEQUENCE</scope>
    <source>
        <strain evidence="2">H33</strain>
    </source>
</reference>
<accession>A0A9X1D9S2</accession>
<dbReference type="Proteomes" id="UP001138757">
    <property type="component" value="Unassembled WGS sequence"/>
</dbReference>
<dbReference type="EMBL" id="JAHGAW010000002">
    <property type="protein sequence ID" value="MBT2186017.1"/>
    <property type="molecule type" value="Genomic_DNA"/>
</dbReference>
<comment type="caution">
    <text evidence="2">The sequence shown here is derived from an EMBL/GenBank/DDBJ whole genome shotgun (WGS) entry which is preliminary data.</text>
</comment>
<evidence type="ECO:0000313" key="2">
    <source>
        <dbReference type="EMBL" id="MBT2186017.1"/>
    </source>
</evidence>
<evidence type="ECO:0000313" key="3">
    <source>
        <dbReference type="Proteomes" id="UP001138757"/>
    </source>
</evidence>
<protein>
    <submittedName>
        <fullName evidence="2">DUF2497 domain-containing protein</fullName>
    </submittedName>
</protein>